<sequence length="223" mass="25275">MTIGLLSDAHGNLLVFEKCLSFLDRRCDKLMFLGDAFGYMPEGNEILDIIIKKGIDMVLGNHDAMVAGLLPIDSKKEEIYRLTSQKKNLSDAQLRFICSLPTQFSLTENGTFVGLVHGSPWDHLQGYVYENDVDERFDKLPYDILFMAHTHRPFLLTRPNITLVNVGSCGLPRDIGNNACVTVFDTETRAVQQIKVPFNEDAIIARYKDQIHLDVINCLKRKK</sequence>
<feature type="domain" description="Calcineurin-like phosphoesterase" evidence="2">
    <location>
        <begin position="1"/>
        <end position="188"/>
    </location>
</feature>
<name>A0A3N4Q6S3_9BACT</name>
<dbReference type="SUPFAM" id="SSF56300">
    <property type="entry name" value="Metallo-dependent phosphatases"/>
    <property type="match status" value="1"/>
</dbReference>
<gene>
    <name evidence="3" type="ORF">EGT74_06795</name>
</gene>
<evidence type="ECO:0000313" key="3">
    <source>
        <dbReference type="EMBL" id="RPE13231.1"/>
    </source>
</evidence>
<dbReference type="InterPro" id="IPR024654">
    <property type="entry name" value="Calcineurin-like_PHP_lpxH"/>
</dbReference>
<dbReference type="InterPro" id="IPR029052">
    <property type="entry name" value="Metallo-depent_PP-like"/>
</dbReference>
<dbReference type="PANTHER" id="PTHR42850">
    <property type="entry name" value="METALLOPHOSPHOESTERASE"/>
    <property type="match status" value="1"/>
</dbReference>
<keyword evidence="4" id="KW-1185">Reference proteome</keyword>
<dbReference type="Pfam" id="PF12850">
    <property type="entry name" value="Metallophos_2"/>
    <property type="match status" value="1"/>
</dbReference>
<accession>A0A3N4Q6S3</accession>
<dbReference type="PANTHER" id="PTHR42850:SF2">
    <property type="entry name" value="BLL5683 PROTEIN"/>
    <property type="match status" value="1"/>
</dbReference>
<dbReference type="Proteomes" id="UP000278351">
    <property type="component" value="Unassembled WGS sequence"/>
</dbReference>
<reference evidence="3 4" key="1">
    <citation type="submission" date="2018-11" db="EMBL/GenBank/DDBJ databases">
        <title>Chitinophaga lutea sp.nov., isolate from arsenic contaminated soil.</title>
        <authorList>
            <person name="Zong Y."/>
        </authorList>
    </citation>
    <scope>NUCLEOTIDE SEQUENCE [LARGE SCALE GENOMIC DNA]</scope>
    <source>
        <strain evidence="3 4">ZY74</strain>
    </source>
</reference>
<proteinExistence type="inferred from homology"/>
<organism evidence="3 4">
    <name type="scientific">Chitinophaga lutea</name>
    <dbReference type="NCBI Taxonomy" id="2488634"/>
    <lineage>
        <taxon>Bacteria</taxon>
        <taxon>Pseudomonadati</taxon>
        <taxon>Bacteroidota</taxon>
        <taxon>Chitinophagia</taxon>
        <taxon>Chitinophagales</taxon>
        <taxon>Chitinophagaceae</taxon>
        <taxon>Chitinophaga</taxon>
    </lineage>
</organism>
<comment type="caution">
    <text evidence="3">The sequence shown here is derived from an EMBL/GenBank/DDBJ whole genome shotgun (WGS) entry which is preliminary data.</text>
</comment>
<dbReference type="PIRSF" id="PIRSF000883">
    <property type="entry name" value="Pesterase_MJ0912"/>
    <property type="match status" value="1"/>
</dbReference>
<evidence type="ECO:0000259" key="2">
    <source>
        <dbReference type="Pfam" id="PF12850"/>
    </source>
</evidence>
<dbReference type="RefSeq" id="WP_123845749.1">
    <property type="nucleotide sequence ID" value="NZ_RPDH01000001.1"/>
</dbReference>
<dbReference type="EMBL" id="RPDH01000001">
    <property type="protein sequence ID" value="RPE13231.1"/>
    <property type="molecule type" value="Genomic_DNA"/>
</dbReference>
<dbReference type="Gene3D" id="3.60.21.10">
    <property type="match status" value="1"/>
</dbReference>
<protein>
    <submittedName>
        <fullName evidence="3">Metallophosphoesterase</fullName>
    </submittedName>
</protein>
<dbReference type="AlphaFoldDB" id="A0A3N4Q6S3"/>
<dbReference type="OrthoDB" id="9813918at2"/>
<dbReference type="InterPro" id="IPR050126">
    <property type="entry name" value="Ap4A_hydrolase"/>
</dbReference>
<evidence type="ECO:0000256" key="1">
    <source>
        <dbReference type="ARBA" id="ARBA00008950"/>
    </source>
</evidence>
<dbReference type="InterPro" id="IPR011152">
    <property type="entry name" value="Pesterase_MJ0912"/>
</dbReference>
<comment type="similarity">
    <text evidence="1">Belongs to the metallophosphoesterase superfamily. YfcE family.</text>
</comment>
<dbReference type="GO" id="GO:0016791">
    <property type="term" value="F:phosphatase activity"/>
    <property type="evidence" value="ECO:0007669"/>
    <property type="project" value="TreeGrafter"/>
</dbReference>
<dbReference type="GO" id="GO:0005737">
    <property type="term" value="C:cytoplasm"/>
    <property type="evidence" value="ECO:0007669"/>
    <property type="project" value="TreeGrafter"/>
</dbReference>
<evidence type="ECO:0000313" key="4">
    <source>
        <dbReference type="Proteomes" id="UP000278351"/>
    </source>
</evidence>